<name>A0A3S4IWH5_SALET</name>
<dbReference type="NCBIfam" id="NF009726">
    <property type="entry name" value="PRK13253.1"/>
    <property type="match status" value="1"/>
</dbReference>
<comment type="cofactor">
    <cofactor evidence="1">
        <name>Mg(2+)</name>
        <dbReference type="ChEBI" id="CHEBI:18420"/>
    </cofactor>
</comment>
<dbReference type="HAMAP" id="MF_00805">
    <property type="entry name" value="CitD"/>
    <property type="match status" value="1"/>
</dbReference>
<dbReference type="InterPro" id="IPR005000">
    <property type="entry name" value="Aldolase/citrate-lyase_domain"/>
</dbReference>
<evidence type="ECO:0000256" key="5">
    <source>
        <dbReference type="ARBA" id="ARBA00022723"/>
    </source>
</evidence>
<dbReference type="InterPro" id="IPR015813">
    <property type="entry name" value="Pyrv/PenolPyrv_kinase-like_dom"/>
</dbReference>
<comment type="subunit">
    <text evidence="7">Oligomer with a subunit composition of (alpha,beta,gamma)6.</text>
</comment>
<dbReference type="Gene3D" id="3.20.20.60">
    <property type="entry name" value="Phosphoenolpyruvate-binding domains"/>
    <property type="match status" value="1"/>
</dbReference>
<dbReference type="Pfam" id="PF06857">
    <property type="entry name" value="ACP"/>
    <property type="match status" value="1"/>
</dbReference>
<dbReference type="Proteomes" id="UP000269208">
    <property type="component" value="Chromosome"/>
</dbReference>
<dbReference type="GO" id="GO:0000287">
    <property type="term" value="F:magnesium ion binding"/>
    <property type="evidence" value="ECO:0007669"/>
    <property type="project" value="TreeGrafter"/>
</dbReference>
<reference evidence="9 10" key="1">
    <citation type="submission" date="2018-12" db="EMBL/GenBank/DDBJ databases">
        <authorList>
            <consortium name="Pathogen Informatics"/>
        </authorList>
    </citation>
    <scope>NUCLEOTIDE SEQUENCE [LARGE SCALE GENOMIC DNA]</scope>
    <source>
        <strain evidence="9 10">NCTC6754</strain>
    </source>
</reference>
<dbReference type="InterPro" id="IPR006495">
    <property type="entry name" value="CitD"/>
</dbReference>
<dbReference type="AlphaFoldDB" id="A0A3S4IWH5"/>
<proteinExistence type="inferred from homology"/>
<evidence type="ECO:0000313" key="9">
    <source>
        <dbReference type="EMBL" id="VEB62201.1"/>
    </source>
</evidence>
<evidence type="ECO:0000256" key="6">
    <source>
        <dbReference type="ARBA" id="ARBA00022842"/>
    </source>
</evidence>
<dbReference type="NCBIfam" id="TIGR01608">
    <property type="entry name" value="citD"/>
    <property type="match status" value="1"/>
</dbReference>
<dbReference type="PANTHER" id="PTHR32308">
    <property type="entry name" value="LYASE BETA SUBUNIT, PUTATIVE (AFU_ORTHOLOGUE AFUA_4G13030)-RELATED"/>
    <property type="match status" value="1"/>
</dbReference>
<sequence>MKINQLAVAGTLESGDVMIRIAPLDTQDIDLQINSSVEKQFGEAIRATILEVLSRYDVRGVQLNVDDKGALDCILRARLETLLARASGIAALPLGGSPMISASLQQRKTRTRRSMLFVPGANAAMVSNSFIYPADALMFDLEDSVALREKDAARRLVYHALQHPLYRDVETIVRVNALDSEWGVNDLEAVVRGGADVVRLPKTDTAQDVI</sequence>
<accession>A0A3S4IWH5</accession>
<dbReference type="PANTHER" id="PTHR32308:SF10">
    <property type="entry name" value="CITRATE LYASE SUBUNIT BETA"/>
    <property type="match status" value="1"/>
</dbReference>
<dbReference type="SUPFAM" id="SSF51621">
    <property type="entry name" value="Phosphoenolpyruvate/pyruvate domain"/>
    <property type="match status" value="1"/>
</dbReference>
<feature type="domain" description="HpcH/HpaI aldolase/citrate lyase" evidence="8">
    <location>
        <begin position="113"/>
        <end position="209"/>
    </location>
</feature>
<evidence type="ECO:0000256" key="7">
    <source>
        <dbReference type="HAMAP-Rule" id="MF_00805"/>
    </source>
</evidence>
<dbReference type="InterPro" id="IPR023439">
    <property type="entry name" value="Mal_deCO2ase/Cit_lyase_ACP"/>
</dbReference>
<dbReference type="GO" id="GO:0005737">
    <property type="term" value="C:cytoplasm"/>
    <property type="evidence" value="ECO:0007669"/>
    <property type="project" value="UniProtKB-SubCell"/>
</dbReference>
<feature type="modified residue" description="O-(phosphoribosyl dephospho-coenzyme A)serine" evidence="7">
    <location>
        <position position="14"/>
    </location>
</feature>
<dbReference type="EMBL" id="LR134190">
    <property type="protein sequence ID" value="VEB62201.1"/>
    <property type="molecule type" value="Genomic_DNA"/>
</dbReference>
<gene>
    <name evidence="9" type="primary">citE_2</name>
    <name evidence="7" type="synonym">citD</name>
    <name evidence="9" type="ORF">NCTC6754_07592</name>
</gene>
<keyword evidence="4 7" id="KW-0597">Phosphoprotein</keyword>
<comment type="function">
    <text evidence="7">Covalent carrier of the coenzyme of citrate lyase.</text>
</comment>
<evidence type="ECO:0000259" key="8">
    <source>
        <dbReference type="Pfam" id="PF03328"/>
    </source>
</evidence>
<keyword evidence="5" id="KW-0479">Metal-binding</keyword>
<dbReference type="InterPro" id="IPR040442">
    <property type="entry name" value="Pyrv_kinase-like_dom_sf"/>
</dbReference>
<evidence type="ECO:0000256" key="1">
    <source>
        <dbReference type="ARBA" id="ARBA00001946"/>
    </source>
</evidence>
<dbReference type="GO" id="GO:0016829">
    <property type="term" value="F:lyase activity"/>
    <property type="evidence" value="ECO:0007669"/>
    <property type="project" value="UniProtKB-KW"/>
</dbReference>
<evidence type="ECO:0000313" key="10">
    <source>
        <dbReference type="Proteomes" id="UP000269208"/>
    </source>
</evidence>
<keyword evidence="6" id="KW-0460">Magnesium</keyword>
<evidence type="ECO:0000256" key="2">
    <source>
        <dbReference type="ARBA" id="ARBA00004496"/>
    </source>
</evidence>
<evidence type="ECO:0000256" key="3">
    <source>
        <dbReference type="ARBA" id="ARBA00022490"/>
    </source>
</evidence>
<comment type="subcellular location">
    <subcellularLocation>
        <location evidence="2 7">Cytoplasm</location>
    </subcellularLocation>
</comment>
<evidence type="ECO:0000256" key="4">
    <source>
        <dbReference type="ARBA" id="ARBA00022553"/>
    </source>
</evidence>
<keyword evidence="9" id="KW-0456">Lyase</keyword>
<protein>
    <recommendedName>
        <fullName evidence="7">Citrate lyase acyl carrier protein</fullName>
    </recommendedName>
    <alternativeName>
        <fullName evidence="7">Citrate lyase gamma chain</fullName>
    </alternativeName>
</protein>
<dbReference type="GO" id="GO:0006107">
    <property type="term" value="P:oxaloacetate metabolic process"/>
    <property type="evidence" value="ECO:0007669"/>
    <property type="project" value="TreeGrafter"/>
</dbReference>
<dbReference type="Pfam" id="PF03328">
    <property type="entry name" value="HpcH_HpaI"/>
    <property type="match status" value="1"/>
</dbReference>
<keyword evidence="3 7" id="KW-0963">Cytoplasm</keyword>
<comment type="similarity">
    <text evidence="7">Belongs to the CitD family.</text>
</comment>
<organism evidence="9 10">
    <name type="scientific">Salmonella enterica I</name>
    <dbReference type="NCBI Taxonomy" id="59201"/>
    <lineage>
        <taxon>Bacteria</taxon>
        <taxon>Pseudomonadati</taxon>
        <taxon>Pseudomonadota</taxon>
        <taxon>Gammaproteobacteria</taxon>
        <taxon>Enterobacterales</taxon>
        <taxon>Enterobacteriaceae</taxon>
        <taxon>Salmonella</taxon>
    </lineage>
</organism>